<dbReference type="RefSeq" id="WP_408130138.1">
    <property type="nucleotide sequence ID" value="NZ_JAQQDH010000005.1"/>
</dbReference>
<feature type="region of interest" description="Disordered" evidence="1">
    <location>
        <begin position="116"/>
        <end position="139"/>
    </location>
</feature>
<accession>A0ABW9C1W9</accession>
<sequence>MPILSKETKTAVLGAAHLKTETVDVPEWGDGVTVIVSEMSGLARDAFYAKREAGKVPISESQASLLLATVVDESGALVLDESDIANLRAQGTAAIDRIANVAIRLNGMQPAAVEDAVKNSAAAPSGDSGSNSASTSASQ</sequence>
<dbReference type="Proteomes" id="UP001629288">
    <property type="component" value="Unassembled WGS sequence"/>
</dbReference>
<evidence type="ECO:0008006" key="4">
    <source>
        <dbReference type="Google" id="ProtNLM"/>
    </source>
</evidence>
<reference evidence="2 3" key="1">
    <citation type="journal article" date="2024" name="Chem. Sci.">
        <title>Discovery of megapolipeptins by genome mining of a Burkholderiales bacteria collection.</title>
        <authorList>
            <person name="Paulo B.S."/>
            <person name="Recchia M.J.J."/>
            <person name="Lee S."/>
            <person name="Fergusson C.H."/>
            <person name="Romanowski S.B."/>
            <person name="Hernandez A."/>
            <person name="Krull N."/>
            <person name="Liu D.Y."/>
            <person name="Cavanagh H."/>
            <person name="Bos A."/>
            <person name="Gray C.A."/>
            <person name="Murphy B.T."/>
            <person name="Linington R.G."/>
            <person name="Eustaquio A.S."/>
        </authorList>
    </citation>
    <scope>NUCLEOTIDE SEQUENCE [LARGE SCALE GENOMIC DNA]</scope>
    <source>
        <strain evidence="2 3">RL17-379-BIB-C</strain>
    </source>
</reference>
<gene>
    <name evidence="2" type="ORF">PQR00_17965</name>
</gene>
<feature type="compositionally biased region" description="Low complexity" evidence="1">
    <location>
        <begin position="120"/>
        <end position="139"/>
    </location>
</feature>
<evidence type="ECO:0000256" key="1">
    <source>
        <dbReference type="SAM" id="MobiDB-lite"/>
    </source>
</evidence>
<keyword evidence="3" id="KW-1185">Reference proteome</keyword>
<comment type="caution">
    <text evidence="2">The sequence shown here is derived from an EMBL/GenBank/DDBJ whole genome shotgun (WGS) entry which is preliminary data.</text>
</comment>
<protein>
    <recommendedName>
        <fullName evidence="4">Phage tail protein</fullName>
    </recommendedName>
</protein>
<organism evidence="2 3">
    <name type="scientific">Paraburkholderia strydomiana</name>
    <dbReference type="NCBI Taxonomy" id="1245417"/>
    <lineage>
        <taxon>Bacteria</taxon>
        <taxon>Pseudomonadati</taxon>
        <taxon>Pseudomonadota</taxon>
        <taxon>Betaproteobacteria</taxon>
        <taxon>Burkholderiales</taxon>
        <taxon>Burkholderiaceae</taxon>
        <taxon>Paraburkholderia</taxon>
    </lineage>
</organism>
<dbReference type="Gene3D" id="3.30.2220.20">
    <property type="entry name" value="Phage tail assembly chaperone gp13-like"/>
    <property type="match status" value="1"/>
</dbReference>
<dbReference type="EMBL" id="JAQQDH010000005">
    <property type="protein sequence ID" value="MFM0445483.1"/>
    <property type="molecule type" value="Genomic_DNA"/>
</dbReference>
<evidence type="ECO:0000313" key="3">
    <source>
        <dbReference type="Proteomes" id="UP001629288"/>
    </source>
</evidence>
<dbReference type="InterPro" id="IPR038556">
    <property type="entry name" value="TAC_Gp13-like_sf"/>
</dbReference>
<proteinExistence type="predicted"/>
<name>A0ABW9C1W9_9BURK</name>
<evidence type="ECO:0000313" key="2">
    <source>
        <dbReference type="EMBL" id="MFM0445483.1"/>
    </source>
</evidence>